<reference evidence="3 4" key="1">
    <citation type="submission" date="2018-05" db="EMBL/GenBank/DDBJ databases">
        <title>Genomic Encyclopedia of Type Strains, Phase IV (KMG-IV): sequencing the most valuable type-strain genomes for metagenomic binning, comparative biology and taxonomic classification.</title>
        <authorList>
            <person name="Goeker M."/>
        </authorList>
    </citation>
    <scope>NUCLEOTIDE SEQUENCE [LARGE SCALE GENOMIC DNA]</scope>
    <source>
        <strain evidence="3 4">DSM 6462</strain>
    </source>
</reference>
<feature type="domain" description="Peptidoglycan binding-like" evidence="1">
    <location>
        <begin position="389"/>
        <end position="439"/>
    </location>
</feature>
<comment type="caution">
    <text evidence="3">The sequence shown here is derived from an EMBL/GenBank/DDBJ whole genome shotgun (WGS) entry which is preliminary data.</text>
</comment>
<dbReference type="PANTHER" id="PTHR30163">
    <property type="entry name" value="MEMBRANE-BOUND LYTIC MUREIN TRANSGLYCOSYLASE B"/>
    <property type="match status" value="1"/>
</dbReference>
<dbReference type="GO" id="GO:0008933">
    <property type="term" value="F:peptidoglycan lytic transglycosylase activity"/>
    <property type="evidence" value="ECO:0007669"/>
    <property type="project" value="TreeGrafter"/>
</dbReference>
<dbReference type="EMBL" id="QJJK01000011">
    <property type="protein sequence ID" value="PXW54485.1"/>
    <property type="molecule type" value="Genomic_DNA"/>
</dbReference>
<organism evidence="3 4">
    <name type="scientific">Chelatococcus asaccharovorans</name>
    <dbReference type="NCBI Taxonomy" id="28210"/>
    <lineage>
        <taxon>Bacteria</taxon>
        <taxon>Pseudomonadati</taxon>
        <taxon>Pseudomonadota</taxon>
        <taxon>Alphaproteobacteria</taxon>
        <taxon>Hyphomicrobiales</taxon>
        <taxon>Chelatococcaceae</taxon>
        <taxon>Chelatococcus</taxon>
    </lineage>
</organism>
<dbReference type="GO" id="GO:0009253">
    <property type="term" value="P:peptidoglycan catabolic process"/>
    <property type="evidence" value="ECO:0007669"/>
    <property type="project" value="TreeGrafter"/>
</dbReference>
<accession>A0A2V3U8Z4</accession>
<feature type="domain" description="Transglycosylase SLT" evidence="2">
    <location>
        <begin position="78"/>
        <end position="364"/>
    </location>
</feature>
<evidence type="ECO:0000313" key="4">
    <source>
        <dbReference type="Proteomes" id="UP000248021"/>
    </source>
</evidence>
<dbReference type="InterPro" id="IPR036365">
    <property type="entry name" value="PGBD-like_sf"/>
</dbReference>
<dbReference type="InterPro" id="IPR031304">
    <property type="entry name" value="SLT_2"/>
</dbReference>
<dbReference type="InterPro" id="IPR043426">
    <property type="entry name" value="MltB-like"/>
</dbReference>
<gene>
    <name evidence="3" type="ORF">C7450_11115</name>
</gene>
<dbReference type="NCBIfam" id="TIGR02283">
    <property type="entry name" value="MltB_2"/>
    <property type="match status" value="1"/>
</dbReference>
<proteinExistence type="predicted"/>
<keyword evidence="4" id="KW-1185">Reference proteome</keyword>
<dbReference type="SUPFAM" id="SSF47090">
    <property type="entry name" value="PGBD-like"/>
    <property type="match status" value="1"/>
</dbReference>
<dbReference type="Proteomes" id="UP000248021">
    <property type="component" value="Unassembled WGS sequence"/>
</dbReference>
<dbReference type="InterPro" id="IPR036366">
    <property type="entry name" value="PGBDSf"/>
</dbReference>
<evidence type="ECO:0000313" key="3">
    <source>
        <dbReference type="EMBL" id="PXW54485.1"/>
    </source>
</evidence>
<dbReference type="CDD" id="cd13399">
    <property type="entry name" value="Slt35-like"/>
    <property type="match status" value="1"/>
</dbReference>
<dbReference type="FunFam" id="1.10.8.350:FF:000001">
    <property type="entry name" value="Lytic murein transglycosylase B"/>
    <property type="match status" value="1"/>
</dbReference>
<dbReference type="InterPro" id="IPR011970">
    <property type="entry name" value="MltB_2"/>
</dbReference>
<dbReference type="SUPFAM" id="SSF53955">
    <property type="entry name" value="Lysozyme-like"/>
    <property type="match status" value="1"/>
</dbReference>
<sequence length="449" mass="48041">MAFRAGRSRRSAGQMAAWPGRHVAAAVLVGLAQVSCSSDSYLTTASISPTASASATTTRLSRPTVPTQEATAVPSASFGAFTNGIWDSAKAQGVSRRTFDRAFAGLTPDPKVIALTKKQSEFVKPVWEYLGSAVSEQRLERGGRAVTESAATLTKVEAAYGVDRRVVAGVWGMETNFGSYMGSSDVIRSLATLAHAGYRGDFFRGELVTALVILEQGHIDRDGMVGSWAGAMGQTQFMPTSFMAYAVDFTGDGRRDIWTSTPDALASTANYLKKHGWETGLTWGFEVKVPKGLTYGAGQQSFAAWSQAGVRRMDGRAMPARGEARILMPAGARGPAFLVTKNFDVIKRYNNSDAYALGVAHLGDRLYGGAPIQAPWPTDDLPLDRMQSVELQKHLAAHGFDVGEPDGKLGSQTRAAIASYQERVGLPADGYPSVTLLERLRRSGNGRAT</sequence>
<name>A0A2V3U8Z4_9HYPH</name>
<dbReference type="Pfam" id="PF13406">
    <property type="entry name" value="SLT_2"/>
    <property type="match status" value="1"/>
</dbReference>
<dbReference type="PANTHER" id="PTHR30163:SF8">
    <property type="entry name" value="LYTIC MUREIN TRANSGLYCOSYLASE"/>
    <property type="match status" value="1"/>
</dbReference>
<evidence type="ECO:0000259" key="2">
    <source>
        <dbReference type="Pfam" id="PF13406"/>
    </source>
</evidence>
<dbReference type="AlphaFoldDB" id="A0A2V3U8Z4"/>
<dbReference type="Gene3D" id="1.10.530.10">
    <property type="match status" value="1"/>
</dbReference>
<dbReference type="Pfam" id="PF01471">
    <property type="entry name" value="PG_binding_1"/>
    <property type="match status" value="1"/>
</dbReference>
<dbReference type="InterPro" id="IPR002477">
    <property type="entry name" value="Peptidoglycan-bd-like"/>
</dbReference>
<dbReference type="InterPro" id="IPR023346">
    <property type="entry name" value="Lysozyme-like_dom_sf"/>
</dbReference>
<dbReference type="Gene3D" id="1.10.101.10">
    <property type="entry name" value="PGBD-like superfamily/PGBD"/>
    <property type="match status" value="1"/>
</dbReference>
<protein>
    <submittedName>
        <fullName evidence="3">Lytic murein transglycosylase</fullName>
    </submittedName>
</protein>
<dbReference type="Gene3D" id="1.10.8.350">
    <property type="entry name" value="Bacterial muramidase"/>
    <property type="match status" value="1"/>
</dbReference>
<evidence type="ECO:0000259" key="1">
    <source>
        <dbReference type="Pfam" id="PF01471"/>
    </source>
</evidence>